<evidence type="ECO:0000313" key="3">
    <source>
        <dbReference type="Proteomes" id="UP000290174"/>
    </source>
</evidence>
<keyword evidence="1" id="KW-1133">Transmembrane helix</keyword>
<keyword evidence="1" id="KW-0812">Transmembrane</keyword>
<dbReference type="AlphaFoldDB" id="A0A4Q0QDP3"/>
<dbReference type="Proteomes" id="UP000290174">
    <property type="component" value="Unassembled WGS sequence"/>
</dbReference>
<protein>
    <recommendedName>
        <fullName evidence="4">CBS domain-containing protein</fullName>
    </recommendedName>
</protein>
<sequence>MSETTLQYLLGGVFFLLALIPLAIVIKHAARQARARAFVLVDRDGKVIGEISADSIQKAEPENIARLRERVRQKHDVSIRAA</sequence>
<comment type="caution">
    <text evidence="2">The sequence shown here is derived from an EMBL/GenBank/DDBJ whole genome shotgun (WGS) entry which is preliminary data.</text>
</comment>
<reference evidence="2 3" key="1">
    <citation type="submission" date="2018-11" db="EMBL/GenBank/DDBJ databases">
        <title>Bradyrhizobium sp. nov., isolated from effective nodules of peanut in China.</title>
        <authorList>
            <person name="Li Y."/>
        </authorList>
    </citation>
    <scope>NUCLEOTIDE SEQUENCE [LARGE SCALE GENOMIC DNA]</scope>
    <source>
        <strain evidence="2 3">CCBAU 51770</strain>
    </source>
</reference>
<organism evidence="2 3">
    <name type="scientific">Bradyrhizobium zhanjiangense</name>
    <dbReference type="NCBI Taxonomy" id="1325107"/>
    <lineage>
        <taxon>Bacteria</taxon>
        <taxon>Pseudomonadati</taxon>
        <taxon>Pseudomonadota</taxon>
        <taxon>Alphaproteobacteria</taxon>
        <taxon>Hyphomicrobiales</taxon>
        <taxon>Nitrobacteraceae</taxon>
        <taxon>Bradyrhizobium</taxon>
    </lineage>
</organism>
<evidence type="ECO:0008006" key="4">
    <source>
        <dbReference type="Google" id="ProtNLM"/>
    </source>
</evidence>
<evidence type="ECO:0000313" key="2">
    <source>
        <dbReference type="EMBL" id="RXG88736.1"/>
    </source>
</evidence>
<name>A0A4Q0QDP3_9BRAD</name>
<dbReference type="EMBL" id="RKMK01000035">
    <property type="protein sequence ID" value="RXG88736.1"/>
    <property type="molecule type" value="Genomic_DNA"/>
</dbReference>
<accession>A0A4Q0QDP3</accession>
<evidence type="ECO:0000256" key="1">
    <source>
        <dbReference type="SAM" id="Phobius"/>
    </source>
</evidence>
<feature type="transmembrane region" description="Helical" evidence="1">
    <location>
        <begin position="6"/>
        <end position="26"/>
    </location>
</feature>
<keyword evidence="1" id="KW-0472">Membrane</keyword>
<gene>
    <name evidence="2" type="ORF">EAS61_29150</name>
</gene>
<proteinExistence type="predicted"/>